<dbReference type="PANTHER" id="PTHR19324:SF33">
    <property type="entry name" value="MUCIN-5AC"/>
    <property type="match status" value="1"/>
</dbReference>
<dbReference type="Pfam" id="PF16977">
    <property type="entry name" value="ApeC"/>
    <property type="match status" value="1"/>
</dbReference>
<reference evidence="2" key="1">
    <citation type="journal article" date="2023" name="G3 (Bethesda)">
        <title>A reference genome for the long-term kleptoplast-retaining sea slug Elysia crispata morphotype clarki.</title>
        <authorList>
            <person name="Eastman K.E."/>
            <person name="Pendleton A.L."/>
            <person name="Shaikh M.A."/>
            <person name="Suttiyut T."/>
            <person name="Ogas R."/>
            <person name="Tomko P."/>
            <person name="Gavelis G."/>
            <person name="Widhalm J.R."/>
            <person name="Wisecaver J.H."/>
        </authorList>
    </citation>
    <scope>NUCLEOTIDE SEQUENCE</scope>
    <source>
        <strain evidence="2">ECLA1</strain>
    </source>
</reference>
<keyword evidence="3" id="KW-1185">Reference proteome</keyword>
<dbReference type="InterPro" id="IPR031569">
    <property type="entry name" value="ApeC"/>
</dbReference>
<evidence type="ECO:0000259" key="1">
    <source>
        <dbReference type="Pfam" id="PF16977"/>
    </source>
</evidence>
<comment type="caution">
    <text evidence="2">The sequence shown here is derived from an EMBL/GenBank/DDBJ whole genome shotgun (WGS) entry which is preliminary data.</text>
</comment>
<dbReference type="Proteomes" id="UP001283361">
    <property type="component" value="Unassembled WGS sequence"/>
</dbReference>
<proteinExistence type="predicted"/>
<evidence type="ECO:0000313" key="2">
    <source>
        <dbReference type="EMBL" id="KAK3789725.1"/>
    </source>
</evidence>
<dbReference type="EMBL" id="JAWDGP010001628">
    <property type="protein sequence ID" value="KAK3789725.1"/>
    <property type="molecule type" value="Genomic_DNA"/>
</dbReference>
<name>A0AAE1AKU7_9GAST</name>
<protein>
    <recommendedName>
        <fullName evidence="1">Apextrin C-terminal domain-containing protein</fullName>
    </recommendedName>
</protein>
<dbReference type="AlphaFoldDB" id="A0AAE1AKU7"/>
<organism evidence="2 3">
    <name type="scientific">Elysia crispata</name>
    <name type="common">lettuce slug</name>
    <dbReference type="NCBI Taxonomy" id="231223"/>
    <lineage>
        <taxon>Eukaryota</taxon>
        <taxon>Metazoa</taxon>
        <taxon>Spiralia</taxon>
        <taxon>Lophotrochozoa</taxon>
        <taxon>Mollusca</taxon>
        <taxon>Gastropoda</taxon>
        <taxon>Heterobranchia</taxon>
        <taxon>Euthyneura</taxon>
        <taxon>Panpulmonata</taxon>
        <taxon>Sacoglossa</taxon>
        <taxon>Placobranchoidea</taxon>
        <taxon>Plakobranchidae</taxon>
        <taxon>Elysia</taxon>
    </lineage>
</organism>
<accession>A0AAE1AKU7</accession>
<dbReference type="PANTHER" id="PTHR19324">
    <property type="entry name" value="PERFORIN-LIKE PROTEIN 1"/>
    <property type="match status" value="1"/>
</dbReference>
<evidence type="ECO:0000313" key="3">
    <source>
        <dbReference type="Proteomes" id="UP001283361"/>
    </source>
</evidence>
<gene>
    <name evidence="2" type="ORF">RRG08_036018</name>
</gene>
<feature type="domain" description="Apextrin C-terminal" evidence="1">
    <location>
        <begin position="190"/>
        <end position="399"/>
    </location>
</feature>
<sequence length="402" mass="45596">MTLRCDRNSKVQTNIIKIFCMRIVKKDNSSWNLVAEQRDLQDFPAVEENLTALAKIEGDTSNAFLQVSWEDVSDNNFGVFQCDVTGYDYKLNIIIERTSEIDIQESEVPNKYLVNLFQNAQEAVLDLQKFFDTEIFNVESRLKALKLAIAAFEDRQTSFQKSLMALELNQSLIENRLTAVETLRVGHMHWPGGFYALPKPNTGCPQNGAFLNGTEQFQKIHTESRWSNDPSDSHSCAFPAETLSYVNHRKFVTLEFCEIIYQPRAPHWPHGSFCINKFVLQSCPEGFTDGFVQFHNEDSGGRHTEGKNQVAADDGTHVKLFFCCQSSGSAMTPIELPSGSPFMLYRNSGACQQVHGMTVSDEYLLFNTEDDFADDNELSGTHPDVDQPGSVLHFHMCYYTRK</sequence>